<dbReference type="Proteomes" id="UP000182229">
    <property type="component" value="Unassembled WGS sequence"/>
</dbReference>
<dbReference type="EMBL" id="MPIN01000012">
    <property type="protein sequence ID" value="OJH35967.1"/>
    <property type="molecule type" value="Genomic_DNA"/>
</dbReference>
<protein>
    <recommendedName>
        <fullName evidence="4">DUF2267 domain-containing protein</fullName>
    </recommendedName>
</protein>
<reference evidence="2 3" key="2">
    <citation type="submission" date="2016-12" db="EMBL/GenBank/DDBJ databases">
        <title>Draft Genome Sequence of Cystobacter ferrugineus Strain Cbfe23.</title>
        <authorList>
            <person name="Akbar S."/>
            <person name="Dowd S.E."/>
            <person name="Stevens D.C."/>
        </authorList>
    </citation>
    <scope>NUCLEOTIDE SEQUENCE [LARGE SCALE GENOMIC DNA]</scope>
    <source>
        <strain evidence="2 3">Cbfe23</strain>
    </source>
</reference>
<organism evidence="2 3">
    <name type="scientific">Cystobacter ferrugineus</name>
    <dbReference type="NCBI Taxonomy" id="83449"/>
    <lineage>
        <taxon>Bacteria</taxon>
        <taxon>Pseudomonadati</taxon>
        <taxon>Myxococcota</taxon>
        <taxon>Myxococcia</taxon>
        <taxon>Myxococcales</taxon>
        <taxon>Cystobacterineae</taxon>
        <taxon>Archangiaceae</taxon>
        <taxon>Cystobacter</taxon>
    </lineage>
</organism>
<feature type="region of interest" description="Disordered" evidence="1">
    <location>
        <begin position="117"/>
        <end position="208"/>
    </location>
</feature>
<name>A0A1L9B126_9BACT</name>
<comment type="caution">
    <text evidence="2">The sequence shown here is derived from an EMBL/GenBank/DDBJ whole genome shotgun (WGS) entry which is preliminary data.</text>
</comment>
<dbReference type="AlphaFoldDB" id="A0A1L9B126"/>
<evidence type="ECO:0000256" key="1">
    <source>
        <dbReference type="SAM" id="MobiDB-lite"/>
    </source>
</evidence>
<sequence>MMNEELLSDVAEHTGQAGIQDAERTVRAVLDILGERLSWPVIEAVADDLPGSLTAGLRDGVDRQDFDLAEFQARVADRMQVPLGRAVELAGVVCQFLAEALTPGTLHRLREELPEPMGALFTPRETGERLEPVHLEPSRGTLAEGRPGSTHPLSEARPERAQSQSVARTDNPHGDSKLSSATGLTQEREGETLATGHPGSNRPLSERK</sequence>
<gene>
    <name evidence="2" type="ORF">BON30_35785</name>
</gene>
<reference evidence="3" key="1">
    <citation type="submission" date="2016-11" db="EMBL/GenBank/DDBJ databases">
        <authorList>
            <person name="Shukria A."/>
            <person name="Stevens D.C."/>
        </authorList>
    </citation>
    <scope>NUCLEOTIDE SEQUENCE [LARGE SCALE GENOMIC DNA]</scope>
    <source>
        <strain evidence="3">Cbfe23</strain>
    </source>
</reference>
<accession>A0A1L9B126</accession>
<evidence type="ECO:0000313" key="3">
    <source>
        <dbReference type="Proteomes" id="UP000182229"/>
    </source>
</evidence>
<dbReference type="InterPro" id="IPR018727">
    <property type="entry name" value="DUF2267"/>
</dbReference>
<evidence type="ECO:0008006" key="4">
    <source>
        <dbReference type="Google" id="ProtNLM"/>
    </source>
</evidence>
<proteinExistence type="predicted"/>
<evidence type="ECO:0000313" key="2">
    <source>
        <dbReference type="EMBL" id="OJH35967.1"/>
    </source>
</evidence>
<keyword evidence="3" id="KW-1185">Reference proteome</keyword>
<dbReference type="RefSeq" id="WP_071902994.1">
    <property type="nucleotide sequence ID" value="NZ_MPIN01000012.1"/>
</dbReference>
<dbReference type="Pfam" id="PF10025">
    <property type="entry name" value="DUF2267"/>
    <property type="match status" value="1"/>
</dbReference>
<dbReference type="InterPro" id="IPR038282">
    <property type="entry name" value="DUF2267_sf"/>
</dbReference>
<feature type="compositionally biased region" description="Basic and acidic residues" evidence="1">
    <location>
        <begin position="125"/>
        <end position="137"/>
    </location>
</feature>
<dbReference type="Gene3D" id="1.10.490.110">
    <property type="entry name" value="Uncharacterized conserved protein DUF2267"/>
    <property type="match status" value="1"/>
</dbReference>